<dbReference type="CDD" id="cd00093">
    <property type="entry name" value="HTH_XRE"/>
    <property type="match status" value="1"/>
</dbReference>
<reference evidence="3" key="1">
    <citation type="submission" date="2005-12" db="EMBL/GenBank/DDBJ databases">
        <title>Complete sequence of Moorella thermoacetica ATCC 39073.</title>
        <authorList>
            <consortium name="US DOE Joint Genome Institute"/>
            <person name="Copeland A."/>
            <person name="Lucas S."/>
            <person name="Lapidus A."/>
            <person name="Barry K."/>
            <person name="Detter J.C."/>
            <person name="Glavina T."/>
            <person name="Hammon N."/>
            <person name="Israni S."/>
            <person name="Pitluck S."/>
            <person name="Chertkov O."/>
            <person name="Saunders E.H."/>
            <person name="Brettin T."/>
            <person name="Bruce D."/>
            <person name="Han C."/>
            <person name="Tapia R."/>
            <person name="Gilna P."/>
            <person name="Schmutz J."/>
            <person name="Larimer F."/>
            <person name="Land M."/>
            <person name="Kyrpides N."/>
            <person name="Anderson I."/>
            <person name="Richardson P."/>
            <person name="Ragsdale S."/>
        </authorList>
    </citation>
    <scope>NUCLEOTIDE SEQUENCE</scope>
    <source>
        <strain evidence="3">ATCC 39073</strain>
    </source>
</reference>
<feature type="domain" description="HTH cro/C1-type" evidence="2">
    <location>
        <begin position="10"/>
        <end position="64"/>
    </location>
</feature>
<keyword evidence="1" id="KW-0238">DNA-binding</keyword>
<evidence type="ECO:0000259" key="2">
    <source>
        <dbReference type="PROSITE" id="PS50943"/>
    </source>
</evidence>
<sequence length="74" mass="7950">MVVIVLGCILKQIRASKNLSQYQLSKKSGVAQSYIHDIESGAKSPTLRTLEKLAAALEVPLGELLGEEEGKKAV</sequence>
<dbReference type="InterPro" id="IPR010982">
    <property type="entry name" value="Lambda_DNA-bd_dom_sf"/>
</dbReference>
<accession>Q2RLS0</accession>
<dbReference type="KEGG" id="mta:Moth_0285"/>
<evidence type="ECO:0000256" key="1">
    <source>
        <dbReference type="ARBA" id="ARBA00023125"/>
    </source>
</evidence>
<evidence type="ECO:0000313" key="3">
    <source>
        <dbReference type="EMBL" id="ABC18619.1"/>
    </source>
</evidence>
<dbReference type="STRING" id="264732.Moth_0285"/>
<organism evidence="3">
    <name type="scientific">Moorella thermoacetica (strain ATCC 39073 / JCM 9320)</name>
    <dbReference type="NCBI Taxonomy" id="264732"/>
    <lineage>
        <taxon>Bacteria</taxon>
        <taxon>Bacillati</taxon>
        <taxon>Bacillota</taxon>
        <taxon>Clostridia</taxon>
        <taxon>Neomoorellales</taxon>
        <taxon>Neomoorellaceae</taxon>
        <taxon>Neomoorella</taxon>
    </lineage>
</organism>
<dbReference type="EMBL" id="CP000232">
    <property type="protein sequence ID" value="ABC18619.1"/>
    <property type="molecule type" value="Genomic_DNA"/>
</dbReference>
<name>Q2RLS0_MOOTA</name>
<dbReference type="InterPro" id="IPR050807">
    <property type="entry name" value="TransReg_Diox_bact_type"/>
</dbReference>
<dbReference type="GO" id="GO:0005829">
    <property type="term" value="C:cytosol"/>
    <property type="evidence" value="ECO:0007669"/>
    <property type="project" value="TreeGrafter"/>
</dbReference>
<dbReference type="AlphaFoldDB" id="Q2RLS0"/>
<proteinExistence type="predicted"/>
<dbReference type="SUPFAM" id="SSF47413">
    <property type="entry name" value="lambda repressor-like DNA-binding domains"/>
    <property type="match status" value="1"/>
</dbReference>
<dbReference type="PROSITE" id="PS50943">
    <property type="entry name" value="HTH_CROC1"/>
    <property type="match status" value="1"/>
</dbReference>
<dbReference type="SMART" id="SM00530">
    <property type="entry name" value="HTH_XRE"/>
    <property type="match status" value="1"/>
</dbReference>
<protein>
    <submittedName>
        <fullName evidence="3">Transcriptional regulator, XRE family</fullName>
    </submittedName>
</protein>
<dbReference type="EnsemblBacteria" id="ABC18619">
    <property type="protein sequence ID" value="ABC18619"/>
    <property type="gene ID" value="Moth_0285"/>
</dbReference>
<dbReference type="InterPro" id="IPR001387">
    <property type="entry name" value="Cro/C1-type_HTH"/>
</dbReference>
<dbReference type="PANTHER" id="PTHR46797">
    <property type="entry name" value="HTH-TYPE TRANSCRIPTIONAL REGULATOR"/>
    <property type="match status" value="1"/>
</dbReference>
<gene>
    <name evidence="3" type="ordered locus">Moth_0285</name>
</gene>
<dbReference type="PANTHER" id="PTHR46797:SF1">
    <property type="entry name" value="METHYLPHOSPHONATE SYNTHASE"/>
    <property type="match status" value="1"/>
</dbReference>
<dbReference type="PATRIC" id="fig|264732.11.peg.304"/>
<dbReference type="eggNOG" id="COG1396">
    <property type="taxonomic scope" value="Bacteria"/>
</dbReference>
<dbReference type="HOGENOM" id="CLU_066192_29_2_9"/>
<dbReference type="Pfam" id="PF01381">
    <property type="entry name" value="HTH_3"/>
    <property type="match status" value="1"/>
</dbReference>
<dbReference type="Gene3D" id="1.10.260.40">
    <property type="entry name" value="lambda repressor-like DNA-binding domains"/>
    <property type="match status" value="1"/>
</dbReference>
<dbReference type="GO" id="GO:0003700">
    <property type="term" value="F:DNA-binding transcription factor activity"/>
    <property type="evidence" value="ECO:0007669"/>
    <property type="project" value="TreeGrafter"/>
</dbReference>
<dbReference type="GO" id="GO:0003677">
    <property type="term" value="F:DNA binding"/>
    <property type="evidence" value="ECO:0007669"/>
    <property type="project" value="UniProtKB-KW"/>
</dbReference>
<dbReference type="OrthoDB" id="2187867at2"/>